<dbReference type="GO" id="GO:0042256">
    <property type="term" value="P:cytosolic ribosome assembly"/>
    <property type="evidence" value="ECO:0007669"/>
    <property type="project" value="UniProtKB-UniRule"/>
</dbReference>
<evidence type="ECO:0000313" key="4">
    <source>
        <dbReference type="Proteomes" id="UP000705508"/>
    </source>
</evidence>
<proteinExistence type="inferred from homology"/>
<comment type="caution">
    <text evidence="3">The sequence shown here is derived from an EMBL/GenBank/DDBJ whole genome shotgun (WGS) entry which is preliminary data.</text>
</comment>
<comment type="subcellular location">
    <subcellularLocation>
        <location evidence="2">Cytoplasm</location>
    </subcellularLocation>
</comment>
<keyword evidence="2" id="KW-0810">Translation regulation</keyword>
<sequence>MNHSKNMALTAWKALDEKKGRDIRIIRIEEISVIADYFVIADGGSSSQVNALVDNVEEKMHLAGFSLKQREGREGTWVLLDYGDVIVHVFDQENRSFYNLEHVWSDGQTVSPEELGGE</sequence>
<dbReference type="SUPFAM" id="SSF81301">
    <property type="entry name" value="Nucleotidyltransferase"/>
    <property type="match status" value="1"/>
</dbReference>
<comment type="subunit">
    <text evidence="2">Interacts with ribosomal protein uL14 (rplN).</text>
</comment>
<reference evidence="3" key="2">
    <citation type="journal article" date="2021" name="Sci. Rep.">
        <title>The distribution of antibiotic resistance genes in chicken gut microbiota commensals.</title>
        <authorList>
            <person name="Juricova H."/>
            <person name="Matiasovicova J."/>
            <person name="Kubasova T."/>
            <person name="Cejkova D."/>
            <person name="Rychlik I."/>
        </authorList>
    </citation>
    <scope>NUCLEOTIDE SEQUENCE</scope>
    <source>
        <strain evidence="3">An582</strain>
    </source>
</reference>
<dbReference type="GO" id="GO:0017148">
    <property type="term" value="P:negative regulation of translation"/>
    <property type="evidence" value="ECO:0007669"/>
    <property type="project" value="UniProtKB-UniRule"/>
</dbReference>
<dbReference type="AlphaFoldDB" id="A0A938X8N9"/>
<dbReference type="GO" id="GO:0043023">
    <property type="term" value="F:ribosomal large subunit binding"/>
    <property type="evidence" value="ECO:0007669"/>
    <property type="project" value="TreeGrafter"/>
</dbReference>
<evidence type="ECO:0000256" key="1">
    <source>
        <dbReference type="ARBA" id="ARBA00010574"/>
    </source>
</evidence>
<dbReference type="Proteomes" id="UP000705508">
    <property type="component" value="Unassembled WGS sequence"/>
</dbReference>
<dbReference type="HAMAP" id="MF_01477">
    <property type="entry name" value="Iojap_RsfS"/>
    <property type="match status" value="1"/>
</dbReference>
<dbReference type="PANTHER" id="PTHR21043">
    <property type="entry name" value="IOJAP SUPERFAMILY ORTHOLOG"/>
    <property type="match status" value="1"/>
</dbReference>
<dbReference type="Pfam" id="PF02410">
    <property type="entry name" value="RsfS"/>
    <property type="match status" value="1"/>
</dbReference>
<protein>
    <recommendedName>
        <fullName evidence="2">Ribosomal silencing factor RsfS</fullName>
    </recommendedName>
</protein>
<dbReference type="GO" id="GO:0005737">
    <property type="term" value="C:cytoplasm"/>
    <property type="evidence" value="ECO:0007669"/>
    <property type="project" value="UniProtKB-SubCell"/>
</dbReference>
<keyword evidence="2" id="KW-0678">Repressor</keyword>
<dbReference type="Gene3D" id="3.30.460.10">
    <property type="entry name" value="Beta Polymerase, domain 2"/>
    <property type="match status" value="1"/>
</dbReference>
<evidence type="ECO:0000256" key="2">
    <source>
        <dbReference type="HAMAP-Rule" id="MF_01477"/>
    </source>
</evidence>
<dbReference type="PANTHER" id="PTHR21043:SF0">
    <property type="entry name" value="MITOCHONDRIAL ASSEMBLY OF RIBOSOMAL LARGE SUBUNIT PROTEIN 1"/>
    <property type="match status" value="1"/>
</dbReference>
<comment type="similarity">
    <text evidence="1 2">Belongs to the Iojap/RsfS family.</text>
</comment>
<dbReference type="GO" id="GO:0090071">
    <property type="term" value="P:negative regulation of ribosome biogenesis"/>
    <property type="evidence" value="ECO:0007669"/>
    <property type="project" value="UniProtKB-UniRule"/>
</dbReference>
<gene>
    <name evidence="2 3" type="primary">rsfS</name>
    <name evidence="3" type="ORF">H6A20_02420</name>
</gene>
<dbReference type="EMBL" id="JACJKS010000002">
    <property type="protein sequence ID" value="MBM6947520.1"/>
    <property type="molecule type" value="Genomic_DNA"/>
</dbReference>
<dbReference type="InterPro" id="IPR004394">
    <property type="entry name" value="Iojap/RsfS/C7orf30"/>
</dbReference>
<accession>A0A938X8N9</accession>
<name>A0A938X8N9_9CLOT</name>
<organism evidence="3 4">
    <name type="scientific">Mordavella massiliensis</name>
    <dbReference type="NCBI Taxonomy" id="1871024"/>
    <lineage>
        <taxon>Bacteria</taxon>
        <taxon>Bacillati</taxon>
        <taxon>Bacillota</taxon>
        <taxon>Clostridia</taxon>
        <taxon>Eubacteriales</taxon>
        <taxon>Clostridiaceae</taxon>
        <taxon>Mordavella</taxon>
    </lineage>
</organism>
<keyword evidence="2" id="KW-0963">Cytoplasm</keyword>
<dbReference type="InterPro" id="IPR043519">
    <property type="entry name" value="NT_sf"/>
</dbReference>
<dbReference type="RefSeq" id="WP_204905565.1">
    <property type="nucleotide sequence ID" value="NZ_JACJKS010000002.1"/>
</dbReference>
<reference evidence="3" key="1">
    <citation type="submission" date="2020-08" db="EMBL/GenBank/DDBJ databases">
        <authorList>
            <person name="Cejkova D."/>
            <person name="Kubasova T."/>
            <person name="Jahodarova E."/>
            <person name="Rychlik I."/>
        </authorList>
    </citation>
    <scope>NUCLEOTIDE SEQUENCE</scope>
    <source>
        <strain evidence="3">An582</strain>
    </source>
</reference>
<evidence type="ECO:0000313" key="3">
    <source>
        <dbReference type="EMBL" id="MBM6947520.1"/>
    </source>
</evidence>
<dbReference type="NCBIfam" id="TIGR00090">
    <property type="entry name" value="rsfS_iojap_ybeB"/>
    <property type="match status" value="1"/>
</dbReference>
<comment type="function">
    <text evidence="2">Functions as a ribosomal silencing factor. Interacts with ribosomal protein uL14 (rplN), blocking formation of intersubunit bridge B8. Prevents association of the 30S and 50S ribosomal subunits and the formation of functional ribosomes, thus repressing translation.</text>
</comment>